<dbReference type="AlphaFoldDB" id="A0A1J4JSX4"/>
<dbReference type="PANTHER" id="PTHR11567">
    <property type="entry name" value="ACID PHOSPHATASE-RELATED"/>
    <property type="match status" value="1"/>
</dbReference>
<dbReference type="SUPFAM" id="SSF53254">
    <property type="entry name" value="Phosphoglycerate mutase-like"/>
    <property type="match status" value="1"/>
</dbReference>
<dbReference type="Proteomes" id="UP000179807">
    <property type="component" value="Unassembled WGS sequence"/>
</dbReference>
<dbReference type="RefSeq" id="XP_068353740.1">
    <property type="nucleotide sequence ID" value="XM_068508650.1"/>
</dbReference>
<evidence type="ECO:0000256" key="2">
    <source>
        <dbReference type="ARBA" id="ARBA00022801"/>
    </source>
</evidence>
<sequence>MCLSNLMKKFDLSNLMILFFLFLSSFAHQFDFCNSEYEADPIPEGYNLIHTTIIFKHGHHAPVDKIPEAEVTWNCTSDNWLFPGGNALNDELQFSKKFRIKPISYQSFLLGNCRAGELLETGMKQMSKLAEFLKKTYSNIIPDHFKKRALSFRSTYTNRCLTCIQILAHHLFPGDEPIDVFVANEELESLVPNSYLCPSLGALYDEQTNKNSSFSKHLKQYDDQLSLIKNESNFSAVPHWVRMAEYLVTTKCANISYPGAFNDKFLNESADLLMTFFNHSINNDNGKKYASGILMSEIYLGMRDYLSGKSDTQFVLICGHTLTFTSLLSALNKTLTWQSYGAYMAFDLLQKNDELLIRTVLNGKTIANFMFSDFENIVMNLRPTEEECKIKYPFMEKDKKSLATKFLAMSFS</sequence>
<dbReference type="GO" id="GO:0016791">
    <property type="term" value="F:phosphatase activity"/>
    <property type="evidence" value="ECO:0007669"/>
    <property type="project" value="TreeGrafter"/>
</dbReference>
<dbReference type="GeneID" id="94843354"/>
<dbReference type="Pfam" id="PF00328">
    <property type="entry name" value="His_Phos_2"/>
    <property type="match status" value="1"/>
</dbReference>
<reference evidence="4" key="1">
    <citation type="submission" date="2016-10" db="EMBL/GenBank/DDBJ databases">
        <authorList>
            <person name="Benchimol M."/>
            <person name="Almeida L.G."/>
            <person name="Vasconcelos A.T."/>
            <person name="Perreira-Neves A."/>
            <person name="Rosa I.A."/>
            <person name="Tasca T."/>
            <person name="Bogo M.R."/>
            <person name="de Souza W."/>
        </authorList>
    </citation>
    <scope>NUCLEOTIDE SEQUENCE [LARGE SCALE GENOMIC DNA]</scope>
    <source>
        <strain evidence="4">K</strain>
    </source>
</reference>
<feature type="signal peptide" evidence="3">
    <location>
        <begin position="1"/>
        <end position="27"/>
    </location>
</feature>
<dbReference type="OrthoDB" id="10262962at2759"/>
<dbReference type="InterPro" id="IPR000560">
    <property type="entry name" value="His_Pase_clade-2"/>
</dbReference>
<evidence type="ECO:0000256" key="3">
    <source>
        <dbReference type="SAM" id="SignalP"/>
    </source>
</evidence>
<keyword evidence="3" id="KW-0732">Signal</keyword>
<name>A0A1J4JSX4_9EUKA</name>
<comment type="caution">
    <text evidence="4">The sequence shown here is derived from an EMBL/GenBank/DDBJ whole genome shotgun (WGS) entry which is preliminary data.</text>
</comment>
<comment type="similarity">
    <text evidence="1">Belongs to the histidine acid phosphatase family.</text>
</comment>
<evidence type="ECO:0000256" key="1">
    <source>
        <dbReference type="ARBA" id="ARBA00005375"/>
    </source>
</evidence>
<dbReference type="InterPro" id="IPR050645">
    <property type="entry name" value="Histidine_acid_phosphatase"/>
</dbReference>
<dbReference type="VEuPathDB" id="TrichDB:TRFO_32722"/>
<evidence type="ECO:0000313" key="4">
    <source>
        <dbReference type="EMBL" id="OHT00604.1"/>
    </source>
</evidence>
<keyword evidence="2" id="KW-0378">Hydrolase</keyword>
<proteinExistence type="inferred from homology"/>
<dbReference type="EMBL" id="MLAK01000948">
    <property type="protein sequence ID" value="OHT00604.1"/>
    <property type="molecule type" value="Genomic_DNA"/>
</dbReference>
<evidence type="ECO:0008006" key="6">
    <source>
        <dbReference type="Google" id="ProtNLM"/>
    </source>
</evidence>
<gene>
    <name evidence="4" type="ORF">TRFO_32722</name>
</gene>
<dbReference type="Gene3D" id="3.40.50.1240">
    <property type="entry name" value="Phosphoglycerate mutase-like"/>
    <property type="match status" value="1"/>
</dbReference>
<organism evidence="4 5">
    <name type="scientific">Tritrichomonas foetus</name>
    <dbReference type="NCBI Taxonomy" id="1144522"/>
    <lineage>
        <taxon>Eukaryota</taxon>
        <taxon>Metamonada</taxon>
        <taxon>Parabasalia</taxon>
        <taxon>Tritrichomonadida</taxon>
        <taxon>Tritrichomonadidae</taxon>
        <taxon>Tritrichomonas</taxon>
    </lineage>
</organism>
<keyword evidence="5" id="KW-1185">Reference proteome</keyword>
<dbReference type="PANTHER" id="PTHR11567:SF110">
    <property type="entry name" value="2-PHOSPHOXYLOSE PHOSPHATASE 1"/>
    <property type="match status" value="1"/>
</dbReference>
<evidence type="ECO:0000313" key="5">
    <source>
        <dbReference type="Proteomes" id="UP000179807"/>
    </source>
</evidence>
<dbReference type="InterPro" id="IPR029033">
    <property type="entry name" value="His_PPase_superfam"/>
</dbReference>
<protein>
    <recommendedName>
        <fullName evidence="6">Histidine acid phosphatase</fullName>
    </recommendedName>
</protein>
<feature type="chain" id="PRO_5012046096" description="Histidine acid phosphatase" evidence="3">
    <location>
        <begin position="28"/>
        <end position="412"/>
    </location>
</feature>
<accession>A0A1J4JSX4</accession>